<dbReference type="InterPro" id="IPR003594">
    <property type="entry name" value="HATPase_dom"/>
</dbReference>
<comment type="subcellular location">
    <subcellularLocation>
        <location evidence="2">Membrane</location>
    </subcellularLocation>
</comment>
<dbReference type="Gene3D" id="3.30.450.20">
    <property type="entry name" value="PAS domain"/>
    <property type="match status" value="4"/>
</dbReference>
<dbReference type="SUPFAM" id="SSF47384">
    <property type="entry name" value="Homodimeric domain of signal transducing histidine kinase"/>
    <property type="match status" value="1"/>
</dbReference>
<feature type="domain" description="HAMP" evidence="13">
    <location>
        <begin position="76"/>
        <end position="129"/>
    </location>
</feature>
<keyword evidence="8" id="KW-0812">Transmembrane</keyword>
<dbReference type="InterPro" id="IPR035965">
    <property type="entry name" value="PAS-like_dom_sf"/>
</dbReference>
<dbReference type="GO" id="GO:0016020">
    <property type="term" value="C:membrane"/>
    <property type="evidence" value="ECO:0007669"/>
    <property type="project" value="UniProtKB-SubCell"/>
</dbReference>
<feature type="domain" description="Response regulatory" evidence="10">
    <location>
        <begin position="883"/>
        <end position="1000"/>
    </location>
</feature>
<keyword evidence="5" id="KW-0808">Transferase</keyword>
<keyword evidence="4 7" id="KW-0597">Phosphoprotein</keyword>
<dbReference type="Pfam" id="PF08447">
    <property type="entry name" value="PAS_3"/>
    <property type="match status" value="1"/>
</dbReference>
<dbReference type="CDD" id="cd00082">
    <property type="entry name" value="HisKA"/>
    <property type="match status" value="1"/>
</dbReference>
<dbReference type="Pfam" id="PF00072">
    <property type="entry name" value="Response_reg"/>
    <property type="match status" value="1"/>
</dbReference>
<dbReference type="InterPro" id="IPR000700">
    <property type="entry name" value="PAS-assoc_C"/>
</dbReference>
<dbReference type="Pfam" id="PF02518">
    <property type="entry name" value="HATPase_c"/>
    <property type="match status" value="1"/>
</dbReference>
<feature type="domain" description="PAC" evidence="12">
    <location>
        <begin position="574"/>
        <end position="626"/>
    </location>
</feature>
<evidence type="ECO:0000256" key="6">
    <source>
        <dbReference type="ARBA" id="ARBA00022777"/>
    </source>
</evidence>
<feature type="modified residue" description="4-aspartylphosphate" evidence="7">
    <location>
        <position position="934"/>
    </location>
</feature>
<dbReference type="SMART" id="SM00388">
    <property type="entry name" value="HisKA"/>
    <property type="match status" value="1"/>
</dbReference>
<dbReference type="InterPro" id="IPR003660">
    <property type="entry name" value="HAMP_dom"/>
</dbReference>
<dbReference type="InterPro" id="IPR005467">
    <property type="entry name" value="His_kinase_dom"/>
</dbReference>
<evidence type="ECO:0000256" key="5">
    <source>
        <dbReference type="ARBA" id="ARBA00022679"/>
    </source>
</evidence>
<dbReference type="SUPFAM" id="SSF52172">
    <property type="entry name" value="CheY-like"/>
    <property type="match status" value="1"/>
</dbReference>
<evidence type="ECO:0000259" key="9">
    <source>
        <dbReference type="PROSITE" id="PS50109"/>
    </source>
</evidence>
<dbReference type="PATRIC" id="fig|1385369.3.peg.6857"/>
<dbReference type="InterPro" id="IPR013655">
    <property type="entry name" value="PAS_fold_3"/>
</dbReference>
<evidence type="ECO:0000313" key="14">
    <source>
        <dbReference type="EMBL" id="EWY36134.1"/>
    </source>
</evidence>
<dbReference type="GO" id="GO:0000155">
    <property type="term" value="F:phosphorelay sensor kinase activity"/>
    <property type="evidence" value="ECO:0007669"/>
    <property type="project" value="InterPro"/>
</dbReference>
<evidence type="ECO:0000259" key="11">
    <source>
        <dbReference type="PROSITE" id="PS50112"/>
    </source>
</evidence>
<dbReference type="SUPFAM" id="SSF55785">
    <property type="entry name" value="PYP-like sensor domain (PAS domain)"/>
    <property type="match status" value="4"/>
</dbReference>
<dbReference type="SMART" id="SM00387">
    <property type="entry name" value="HATPase_c"/>
    <property type="match status" value="1"/>
</dbReference>
<dbReference type="CDD" id="cd00130">
    <property type="entry name" value="PAS"/>
    <property type="match status" value="3"/>
</dbReference>
<evidence type="ECO:0000256" key="7">
    <source>
        <dbReference type="PROSITE-ProRule" id="PRU00169"/>
    </source>
</evidence>
<dbReference type="Gene3D" id="3.40.50.2300">
    <property type="match status" value="1"/>
</dbReference>
<dbReference type="EMBL" id="AVFL01000052">
    <property type="protein sequence ID" value="EWY36134.1"/>
    <property type="molecule type" value="Genomic_DNA"/>
</dbReference>
<dbReference type="CDD" id="cd06225">
    <property type="entry name" value="HAMP"/>
    <property type="match status" value="1"/>
</dbReference>
<dbReference type="NCBIfam" id="TIGR00229">
    <property type="entry name" value="sensory_box"/>
    <property type="match status" value="3"/>
</dbReference>
<feature type="domain" description="PAC" evidence="12">
    <location>
        <begin position="332"/>
        <end position="382"/>
    </location>
</feature>
<dbReference type="InterPro" id="IPR013767">
    <property type="entry name" value="PAS_fold"/>
</dbReference>
<dbReference type="Proteomes" id="UP000019486">
    <property type="component" value="Unassembled WGS sequence"/>
</dbReference>
<evidence type="ECO:0000256" key="1">
    <source>
        <dbReference type="ARBA" id="ARBA00000085"/>
    </source>
</evidence>
<dbReference type="InterPro" id="IPR004358">
    <property type="entry name" value="Sig_transdc_His_kin-like_C"/>
</dbReference>
<dbReference type="PROSITE" id="PS50112">
    <property type="entry name" value="PAS"/>
    <property type="match status" value="3"/>
</dbReference>
<evidence type="ECO:0000259" key="12">
    <source>
        <dbReference type="PROSITE" id="PS50113"/>
    </source>
</evidence>
<keyword evidence="6" id="KW-0418">Kinase</keyword>
<evidence type="ECO:0000259" key="10">
    <source>
        <dbReference type="PROSITE" id="PS50110"/>
    </source>
</evidence>
<dbReference type="PRINTS" id="PR00344">
    <property type="entry name" value="BCTRLSENSOR"/>
</dbReference>
<comment type="catalytic activity">
    <reaction evidence="1">
        <text>ATP + protein L-histidine = ADP + protein N-phospho-L-histidine.</text>
        <dbReference type="EC" id="2.7.13.3"/>
    </reaction>
</comment>
<sequence length="1007" mass="110650">MAAATRNATEIVGVDGTRRLFAYSPPAVPPNGLFVAVGLDKTSALAAIDRSTARVLGSIALGVALILIVTWLGGRWFLRRPIQELVDATGRWRSGDYAARVAGKGAPPEIATLARAFNAMADEVEDRARLREEVHRTAVRMAEVLRSTTDSVYEVDGDWRLTYMNQRASDLIADGRDLTGQILWDAFPEAIGTEIWESYRRAMAERAPVAFETFFPPHDRWYAVRLFPSAADGGQLRLASYFQDVTERRGMEERLREREARYRAIVETATDAMVVIDGQYHMLSFNPAAERIFGLPEGEAIGRGVTLLMPETAPASGGGWFDEVSTNRVPVIGREVEGRRRDGSVFPLELSVAAWTADGQTRFTCVMRDISRRRRAEAALAAAHGQAAEILESIGDGFYAIDADWRFTYANRRALDAWGKRRDEIFGQIAFEVFPHARDSDVYQVFRDAMAGGRVVEFEAISPIFKRWTSFSVYPRAEGGVSVYFRDISARRTAEEALRASEERHRTLVQALPQLVWTCGVDGACDFLSPQWLAHTGLSAEDQLGDGWLVAIHPEDRTRLMAEWRRSVESRVPFDCDARIRGADGNYRWFKQRALPVAGGDGVVRQWFGTSTDIADAIEARDASRAAKEAAERANKAQSRFLASASHDLRQPMQSLFLFVAALAPHVGDGQGREVLGHIERGLDVLKGLLDTLLDVSQLDAGVMSPSIEEFPVTPLLDHLSASYAAVARGKGLDWSVEPCPWTIRSDPVLLGRVLRNLVENAIRYTSRGAVSIGCRVVGDALRIEVRDTGAGIAEDQIERVWDEFHQVGNPERDRSKGLGLGLAIVRRIARLLDCAVDIVSRPGEGSTFGVVVPLGRAADAARPPPASWGAPHRPSNHGAGRCALVIDDDVIVLLGLQRMLADWDYEVVIAADAEQAITRLKAIGRDPDVILADYRLREGRVGTEAVARVRTACGRMIPGVILTGETGAECRHEVAAMGLALAFKPVTPQQLSMMLDSQTPVPVSRA</sequence>
<dbReference type="SMART" id="SM00086">
    <property type="entry name" value="PAC"/>
    <property type="match status" value="2"/>
</dbReference>
<keyword evidence="8" id="KW-1133">Transmembrane helix</keyword>
<evidence type="ECO:0000256" key="4">
    <source>
        <dbReference type="ARBA" id="ARBA00022553"/>
    </source>
</evidence>
<dbReference type="PROSITE" id="PS50110">
    <property type="entry name" value="RESPONSE_REGULATORY"/>
    <property type="match status" value="1"/>
</dbReference>
<keyword evidence="8" id="KW-0472">Membrane</keyword>
<dbReference type="Pfam" id="PF08448">
    <property type="entry name" value="PAS_4"/>
    <property type="match status" value="2"/>
</dbReference>
<name>W9GQX4_9PROT</name>
<dbReference type="PROSITE" id="PS50109">
    <property type="entry name" value="HIS_KIN"/>
    <property type="match status" value="1"/>
</dbReference>
<feature type="domain" description="PAS" evidence="11">
    <location>
        <begin position="383"/>
        <end position="453"/>
    </location>
</feature>
<dbReference type="Pfam" id="PF00512">
    <property type="entry name" value="HisKA"/>
    <property type="match status" value="1"/>
</dbReference>
<keyword evidence="15" id="KW-1185">Reference proteome</keyword>
<dbReference type="CDD" id="cd00156">
    <property type="entry name" value="REC"/>
    <property type="match status" value="1"/>
</dbReference>
<dbReference type="SMART" id="SM00091">
    <property type="entry name" value="PAS"/>
    <property type="match status" value="4"/>
</dbReference>
<dbReference type="InterPro" id="IPR001610">
    <property type="entry name" value="PAC"/>
</dbReference>
<proteinExistence type="predicted"/>
<feature type="domain" description="Histidine kinase" evidence="9">
    <location>
        <begin position="644"/>
        <end position="857"/>
    </location>
</feature>
<feature type="domain" description="PAS" evidence="11">
    <location>
        <begin position="501"/>
        <end position="571"/>
    </location>
</feature>
<dbReference type="Pfam" id="PF00989">
    <property type="entry name" value="PAS"/>
    <property type="match status" value="1"/>
</dbReference>
<dbReference type="EC" id="2.7.13.3" evidence="3"/>
<dbReference type="SMART" id="SM00304">
    <property type="entry name" value="HAMP"/>
    <property type="match status" value="1"/>
</dbReference>
<organism evidence="14 15">
    <name type="scientific">Skermanella stibiiresistens SB22</name>
    <dbReference type="NCBI Taxonomy" id="1385369"/>
    <lineage>
        <taxon>Bacteria</taxon>
        <taxon>Pseudomonadati</taxon>
        <taxon>Pseudomonadota</taxon>
        <taxon>Alphaproteobacteria</taxon>
        <taxon>Rhodospirillales</taxon>
        <taxon>Azospirillaceae</taxon>
        <taxon>Skermanella</taxon>
    </lineage>
</organism>
<protein>
    <recommendedName>
        <fullName evidence="3">histidine kinase</fullName>
        <ecNumber evidence="3">2.7.13.3</ecNumber>
    </recommendedName>
</protein>
<evidence type="ECO:0000313" key="15">
    <source>
        <dbReference type="Proteomes" id="UP000019486"/>
    </source>
</evidence>
<dbReference type="Pfam" id="PF00672">
    <property type="entry name" value="HAMP"/>
    <property type="match status" value="1"/>
</dbReference>
<dbReference type="InterPro" id="IPR011006">
    <property type="entry name" value="CheY-like_superfamily"/>
</dbReference>
<dbReference type="SUPFAM" id="SSF158472">
    <property type="entry name" value="HAMP domain-like"/>
    <property type="match status" value="1"/>
</dbReference>
<dbReference type="InterPro" id="IPR001789">
    <property type="entry name" value="Sig_transdc_resp-reg_receiver"/>
</dbReference>
<dbReference type="InterPro" id="IPR013656">
    <property type="entry name" value="PAS_4"/>
</dbReference>
<evidence type="ECO:0000256" key="8">
    <source>
        <dbReference type="SAM" id="Phobius"/>
    </source>
</evidence>
<dbReference type="PANTHER" id="PTHR43047">
    <property type="entry name" value="TWO-COMPONENT HISTIDINE PROTEIN KINASE"/>
    <property type="match status" value="1"/>
</dbReference>
<dbReference type="PROSITE" id="PS50885">
    <property type="entry name" value="HAMP"/>
    <property type="match status" value="1"/>
</dbReference>
<dbReference type="InterPro" id="IPR036097">
    <property type="entry name" value="HisK_dim/P_sf"/>
</dbReference>
<evidence type="ECO:0000259" key="13">
    <source>
        <dbReference type="PROSITE" id="PS50885"/>
    </source>
</evidence>
<dbReference type="GO" id="GO:0006355">
    <property type="term" value="P:regulation of DNA-templated transcription"/>
    <property type="evidence" value="ECO:0007669"/>
    <property type="project" value="InterPro"/>
</dbReference>
<dbReference type="Gene3D" id="3.30.565.10">
    <property type="entry name" value="Histidine kinase-like ATPase, C-terminal domain"/>
    <property type="match status" value="1"/>
</dbReference>
<dbReference type="SUPFAM" id="SSF55874">
    <property type="entry name" value="ATPase domain of HSP90 chaperone/DNA topoisomerase II/histidine kinase"/>
    <property type="match status" value="1"/>
</dbReference>
<evidence type="ECO:0000256" key="3">
    <source>
        <dbReference type="ARBA" id="ARBA00012438"/>
    </source>
</evidence>
<dbReference type="PROSITE" id="PS50113">
    <property type="entry name" value="PAC"/>
    <property type="match status" value="2"/>
</dbReference>
<dbReference type="Gene3D" id="1.10.287.130">
    <property type="match status" value="1"/>
</dbReference>
<evidence type="ECO:0000256" key="2">
    <source>
        <dbReference type="ARBA" id="ARBA00004370"/>
    </source>
</evidence>
<dbReference type="InterPro" id="IPR036890">
    <property type="entry name" value="HATPase_C_sf"/>
</dbReference>
<dbReference type="FunFam" id="3.30.565.10:FF:000049">
    <property type="entry name" value="Two-component sensor histidine kinase"/>
    <property type="match status" value="1"/>
</dbReference>
<accession>W9GQX4</accession>
<dbReference type="InterPro" id="IPR003661">
    <property type="entry name" value="HisK_dim/P_dom"/>
</dbReference>
<comment type="caution">
    <text evidence="14">The sequence shown here is derived from an EMBL/GenBank/DDBJ whole genome shotgun (WGS) entry which is preliminary data.</text>
</comment>
<gene>
    <name evidence="14" type="ORF">N825_29705</name>
</gene>
<dbReference type="PANTHER" id="PTHR43047:SF9">
    <property type="entry name" value="HISTIDINE KINASE"/>
    <property type="match status" value="1"/>
</dbReference>
<dbReference type="SMART" id="SM00448">
    <property type="entry name" value="REC"/>
    <property type="match status" value="1"/>
</dbReference>
<feature type="domain" description="PAS" evidence="11">
    <location>
        <begin position="258"/>
        <end position="311"/>
    </location>
</feature>
<dbReference type="FunFam" id="3.30.450.20:FF:000099">
    <property type="entry name" value="Sensory box sensor histidine kinase"/>
    <property type="match status" value="1"/>
</dbReference>
<dbReference type="AlphaFoldDB" id="W9GQX4"/>
<dbReference type="STRING" id="1385369.N825_29705"/>
<dbReference type="InterPro" id="IPR000014">
    <property type="entry name" value="PAS"/>
</dbReference>
<dbReference type="Gene3D" id="6.10.340.10">
    <property type="match status" value="1"/>
</dbReference>
<reference evidence="14 15" key="1">
    <citation type="submission" date="2013-08" db="EMBL/GenBank/DDBJ databases">
        <title>The genome sequence of Skermanella stibiiresistens.</title>
        <authorList>
            <person name="Zhu W."/>
            <person name="Wang G."/>
        </authorList>
    </citation>
    <scope>NUCLEOTIDE SEQUENCE [LARGE SCALE GENOMIC DNA]</scope>
    <source>
        <strain evidence="14 15">SB22</strain>
    </source>
</reference>
<feature type="transmembrane region" description="Helical" evidence="8">
    <location>
        <begin position="55"/>
        <end position="78"/>
    </location>
</feature>